<keyword evidence="4" id="KW-1185">Reference proteome</keyword>
<dbReference type="NCBIfam" id="TIGR00732">
    <property type="entry name" value="dprA"/>
    <property type="match status" value="1"/>
</dbReference>
<sequence>MRGLTTLGDNGTCYAGQADDYGSGRAIEGRGPSNGAPSLVHSAIFKGTPDFTARHQAWAYLNRVVEGPNAHLLALIWESGESDPVSAAVRIIHRDPSLPPKVLSATESRYEWFQPLADLHSAASVGARFVTPDDDAWPGPILAESFHVSRIADGAKSHHDDAIPPHGLWVKGGNARALTEKAITVVGTRAATRYGNAVAADIGAECATHGWTVVSGGAFGIDISAHRAALRVGHSTVAIVAHGIDVTYPAAHRTEFNDIAREGAVITEYPPGTRPARHRFLTRNRLSAALGQGVVVIEAGYRSGALNTVSWAETMSKQVFAVPGAVTSRSSHGCHRLIREGRAELIESGADLIESLSPLGTVDSDAQLEMDYPATDVQRLDRPSLRVFDAVSGKRSDAAAIAASSGLPLVQTMTILCELRDKGLISRTGNLWKRDTAATSV</sequence>
<dbReference type="Pfam" id="PF02481">
    <property type="entry name" value="DNA_processg_A"/>
    <property type="match status" value="1"/>
</dbReference>
<evidence type="ECO:0000259" key="2">
    <source>
        <dbReference type="Pfam" id="PF02481"/>
    </source>
</evidence>
<dbReference type="InterPro" id="IPR003488">
    <property type="entry name" value="DprA"/>
</dbReference>
<dbReference type="AlphaFoldDB" id="A0AAU0PZ20"/>
<evidence type="ECO:0000313" key="4">
    <source>
        <dbReference type="Proteomes" id="UP001174314"/>
    </source>
</evidence>
<organism evidence="3 4">
    <name type="scientific">Corynebacterium pseudokroppenstedtii</name>
    <dbReference type="NCBI Taxonomy" id="2804917"/>
    <lineage>
        <taxon>Bacteria</taxon>
        <taxon>Bacillati</taxon>
        <taxon>Actinomycetota</taxon>
        <taxon>Actinomycetes</taxon>
        <taxon>Mycobacteriales</taxon>
        <taxon>Corynebacteriaceae</taxon>
        <taxon>Corynebacterium</taxon>
    </lineage>
</organism>
<evidence type="ECO:0000256" key="1">
    <source>
        <dbReference type="ARBA" id="ARBA00006525"/>
    </source>
</evidence>
<dbReference type="Proteomes" id="UP001174314">
    <property type="component" value="Chromosome"/>
</dbReference>
<comment type="similarity">
    <text evidence="1">Belongs to the DprA/Smf family.</text>
</comment>
<reference evidence="3 4" key="1">
    <citation type="submission" date="2023-10" db="EMBL/GenBank/DDBJ databases">
        <title>complete genome sequence of Corynebacterium pseudokroppenstedtii P15-C1.</title>
        <authorList>
            <person name="Bruggemann H."/>
            <person name="Poehlein A."/>
        </authorList>
    </citation>
    <scope>NUCLEOTIDE SEQUENCE [LARGE SCALE GENOMIC DNA]</scope>
    <source>
        <strain evidence="3 4">P15_C1</strain>
    </source>
</reference>
<accession>A0AAU0PZ20</accession>
<feature type="domain" description="Smf/DprA SLOG" evidence="2">
    <location>
        <begin position="164"/>
        <end position="356"/>
    </location>
</feature>
<name>A0AAU0PZ20_9CORY</name>
<dbReference type="InterPro" id="IPR057666">
    <property type="entry name" value="DrpA_SLOG"/>
</dbReference>
<evidence type="ECO:0000313" key="3">
    <source>
        <dbReference type="EMBL" id="WPF24157.1"/>
    </source>
</evidence>
<proteinExistence type="inferred from homology"/>
<dbReference type="SUPFAM" id="SSF102405">
    <property type="entry name" value="MCP/YpsA-like"/>
    <property type="match status" value="1"/>
</dbReference>
<dbReference type="KEGG" id="cpsk:Q0N40_06180"/>
<gene>
    <name evidence="3" type="primary">dprA</name>
    <name evidence="3" type="ORF">Q0N40_06180</name>
</gene>
<dbReference type="RefSeq" id="WP_221923705.1">
    <property type="nucleotide sequence ID" value="NZ_CP137757.1"/>
</dbReference>
<dbReference type="Gene3D" id="3.40.50.450">
    <property type="match status" value="1"/>
</dbReference>
<dbReference type="EMBL" id="CP137757">
    <property type="protein sequence ID" value="WPF24157.1"/>
    <property type="molecule type" value="Genomic_DNA"/>
</dbReference>
<protein>
    <submittedName>
        <fullName evidence="3">DNA-processing protein DprA</fullName>
    </submittedName>
</protein>
<dbReference type="PANTHER" id="PTHR43022">
    <property type="entry name" value="PROTEIN SMF"/>
    <property type="match status" value="1"/>
</dbReference>
<dbReference type="GO" id="GO:0009294">
    <property type="term" value="P:DNA-mediated transformation"/>
    <property type="evidence" value="ECO:0007669"/>
    <property type="project" value="InterPro"/>
</dbReference>
<dbReference type="PANTHER" id="PTHR43022:SF1">
    <property type="entry name" value="PROTEIN SMF"/>
    <property type="match status" value="1"/>
</dbReference>